<evidence type="ECO:0000313" key="2">
    <source>
        <dbReference type="EMBL" id="BBO74397.1"/>
    </source>
</evidence>
<sequence>MVRRRQGPGGQAGGYDPGPTNVNWYLWRPVAARITTLEEIETHWSLCDLADAHEALDIQSEAERWAVDNRRGKQS</sequence>
<keyword evidence="3" id="KW-1185">Reference proteome</keyword>
<feature type="region of interest" description="Disordered" evidence="1">
    <location>
        <begin position="1"/>
        <end position="20"/>
    </location>
</feature>
<dbReference type="Pfam" id="PF21829">
    <property type="entry name" value="DUF6889"/>
    <property type="match status" value="1"/>
</dbReference>
<evidence type="ECO:0000256" key="1">
    <source>
        <dbReference type="SAM" id="MobiDB-lite"/>
    </source>
</evidence>
<dbReference type="EMBL" id="AP021875">
    <property type="protein sequence ID" value="BBO74397.1"/>
    <property type="molecule type" value="Genomic_DNA"/>
</dbReference>
<reference evidence="2 3" key="1">
    <citation type="submission" date="2019-11" db="EMBL/GenBank/DDBJ databases">
        <title>Comparative genomics of hydrocarbon-degrading Desulfosarcina strains.</title>
        <authorList>
            <person name="Watanabe M."/>
            <person name="Kojima H."/>
            <person name="Fukui M."/>
        </authorList>
    </citation>
    <scope>NUCLEOTIDE SEQUENCE [LARGE SCALE GENOMIC DNA]</scope>
    <source>
        <strain evidence="2 3">PP31</strain>
    </source>
</reference>
<protein>
    <submittedName>
        <fullName evidence="2">Uncharacterized protein</fullName>
    </submittedName>
</protein>
<gene>
    <name evidence="2" type="ORF">DSCW_18140</name>
</gene>
<dbReference type="InterPro" id="IPR054182">
    <property type="entry name" value="DUF6889"/>
</dbReference>
<proteinExistence type="predicted"/>
<dbReference type="AlphaFoldDB" id="A0A5K7ZDR7"/>
<organism evidence="2 3">
    <name type="scientific">Desulfosarcina widdelii</name>
    <dbReference type="NCBI Taxonomy" id="947919"/>
    <lineage>
        <taxon>Bacteria</taxon>
        <taxon>Pseudomonadati</taxon>
        <taxon>Thermodesulfobacteriota</taxon>
        <taxon>Desulfobacteria</taxon>
        <taxon>Desulfobacterales</taxon>
        <taxon>Desulfosarcinaceae</taxon>
        <taxon>Desulfosarcina</taxon>
    </lineage>
</organism>
<accession>A0A5K7ZDR7</accession>
<dbReference type="KEGG" id="dwd:DSCW_18140"/>
<evidence type="ECO:0000313" key="3">
    <source>
        <dbReference type="Proteomes" id="UP000427769"/>
    </source>
</evidence>
<feature type="compositionally biased region" description="Gly residues" evidence="1">
    <location>
        <begin position="7"/>
        <end position="16"/>
    </location>
</feature>
<name>A0A5K7ZDR7_9BACT</name>
<dbReference type="Proteomes" id="UP000427769">
    <property type="component" value="Chromosome"/>
</dbReference>